<evidence type="ECO:0000313" key="3">
    <source>
        <dbReference type="Proteomes" id="UP001165083"/>
    </source>
</evidence>
<reference evidence="2" key="1">
    <citation type="submission" date="2023-04" db="EMBL/GenBank/DDBJ databases">
        <title>Phytophthora lilii NBRC 32176.</title>
        <authorList>
            <person name="Ichikawa N."/>
            <person name="Sato H."/>
            <person name="Tonouchi N."/>
        </authorList>
    </citation>
    <scope>NUCLEOTIDE SEQUENCE</scope>
    <source>
        <strain evidence="2">NBRC 32176</strain>
    </source>
</reference>
<sequence>MYSASATSPAVGHEQVEHQQGAAHEPHDEAQARREPPAALSQTGGSSRVVTTAASFAMAALKRDAAEVDGLVLVHQVGQLVAYQQQHGRHAGVEGQHGLRAGATAVDAGRGHHRIVEHEAEADERLQTQETPPRALAPRSSRSTAAKAPTVSRKAAVVEYFFA</sequence>
<keyword evidence="3" id="KW-1185">Reference proteome</keyword>
<organism evidence="2 3">
    <name type="scientific">Phytophthora lilii</name>
    <dbReference type="NCBI Taxonomy" id="2077276"/>
    <lineage>
        <taxon>Eukaryota</taxon>
        <taxon>Sar</taxon>
        <taxon>Stramenopiles</taxon>
        <taxon>Oomycota</taxon>
        <taxon>Peronosporomycetes</taxon>
        <taxon>Peronosporales</taxon>
        <taxon>Peronosporaceae</taxon>
        <taxon>Phytophthora</taxon>
    </lineage>
</organism>
<feature type="compositionally biased region" description="Basic and acidic residues" evidence="1">
    <location>
        <begin position="24"/>
        <end position="36"/>
    </location>
</feature>
<dbReference type="AlphaFoldDB" id="A0A9W7CL28"/>
<protein>
    <submittedName>
        <fullName evidence="2">Unnamed protein product</fullName>
    </submittedName>
</protein>
<accession>A0A9W7CL28</accession>
<proteinExistence type="predicted"/>
<evidence type="ECO:0000256" key="1">
    <source>
        <dbReference type="SAM" id="MobiDB-lite"/>
    </source>
</evidence>
<feature type="region of interest" description="Disordered" evidence="1">
    <location>
        <begin position="1"/>
        <end position="46"/>
    </location>
</feature>
<dbReference type="EMBL" id="BSXW01001055">
    <property type="protein sequence ID" value="GMF33226.1"/>
    <property type="molecule type" value="Genomic_DNA"/>
</dbReference>
<feature type="region of interest" description="Disordered" evidence="1">
    <location>
        <begin position="119"/>
        <end position="151"/>
    </location>
</feature>
<name>A0A9W7CL28_9STRA</name>
<gene>
    <name evidence="2" type="ORF">Plil01_001417000</name>
</gene>
<evidence type="ECO:0000313" key="2">
    <source>
        <dbReference type="EMBL" id="GMF33226.1"/>
    </source>
</evidence>
<comment type="caution">
    <text evidence="2">The sequence shown here is derived from an EMBL/GenBank/DDBJ whole genome shotgun (WGS) entry which is preliminary data.</text>
</comment>
<dbReference type="Proteomes" id="UP001165083">
    <property type="component" value="Unassembled WGS sequence"/>
</dbReference>